<dbReference type="EMBL" id="CP054143">
    <property type="protein sequence ID" value="QKJ66894.1"/>
    <property type="molecule type" value="Genomic_DNA"/>
</dbReference>
<dbReference type="PANTHER" id="PTHR30535">
    <property type="entry name" value="VITAMIN B12-BINDING PROTEIN"/>
    <property type="match status" value="1"/>
</dbReference>
<accession>A0A6M8SRY6</accession>
<evidence type="ECO:0000259" key="2">
    <source>
        <dbReference type="PROSITE" id="PS50983"/>
    </source>
</evidence>
<feature type="signal peptide" evidence="1">
    <location>
        <begin position="1"/>
        <end position="25"/>
    </location>
</feature>
<dbReference type="InterPro" id="IPR050902">
    <property type="entry name" value="ABC_Transporter_SBP"/>
</dbReference>
<dbReference type="PROSITE" id="PS50983">
    <property type="entry name" value="FE_B12_PBP"/>
    <property type="match status" value="1"/>
</dbReference>
<dbReference type="SUPFAM" id="SSF53807">
    <property type="entry name" value="Helical backbone' metal receptor"/>
    <property type="match status" value="1"/>
</dbReference>
<feature type="domain" description="Fe/B12 periplasmic-binding" evidence="2">
    <location>
        <begin position="29"/>
        <end position="281"/>
    </location>
</feature>
<gene>
    <name evidence="3" type="ORF">HQN60_09410</name>
</gene>
<keyword evidence="4" id="KW-1185">Reference proteome</keyword>
<name>A0A6M8SRY6_9NEIS</name>
<dbReference type="KEGG" id="dee:HQN60_09410"/>
<evidence type="ECO:0000313" key="4">
    <source>
        <dbReference type="Proteomes" id="UP000504844"/>
    </source>
</evidence>
<dbReference type="InterPro" id="IPR002491">
    <property type="entry name" value="ABC_transptr_periplasmic_BD"/>
</dbReference>
<evidence type="ECO:0000256" key="1">
    <source>
        <dbReference type="SAM" id="SignalP"/>
    </source>
</evidence>
<feature type="chain" id="PRO_5026940037" evidence="1">
    <location>
        <begin position="26"/>
        <end position="281"/>
    </location>
</feature>
<dbReference type="Pfam" id="PF01497">
    <property type="entry name" value="Peripla_BP_2"/>
    <property type="match status" value="1"/>
</dbReference>
<keyword evidence="1" id="KW-0732">Signal</keyword>
<dbReference type="Gene3D" id="3.40.50.1980">
    <property type="entry name" value="Nitrogenase molybdenum iron protein domain"/>
    <property type="match status" value="2"/>
</dbReference>
<evidence type="ECO:0000313" key="3">
    <source>
        <dbReference type="EMBL" id="QKJ66894.1"/>
    </source>
</evidence>
<dbReference type="PANTHER" id="PTHR30535:SF4">
    <property type="entry name" value="HEMIN-BINDING PERIPLASMIC PROTEIN HMUT"/>
    <property type="match status" value="1"/>
</dbReference>
<dbReference type="Proteomes" id="UP000504844">
    <property type="component" value="Chromosome"/>
</dbReference>
<protein>
    <submittedName>
        <fullName evidence="3">Hemin ABC transporter substrate-binding protein</fullName>
    </submittedName>
</protein>
<dbReference type="RefSeq" id="WP_173533397.1">
    <property type="nucleotide sequence ID" value="NZ_CP054143.1"/>
</dbReference>
<dbReference type="CDD" id="cd01149">
    <property type="entry name" value="HutB"/>
    <property type="match status" value="1"/>
</dbReference>
<proteinExistence type="predicted"/>
<organism evidence="3 4">
    <name type="scientific">Deefgea piscis</name>
    <dbReference type="NCBI Taxonomy" id="2739061"/>
    <lineage>
        <taxon>Bacteria</taxon>
        <taxon>Pseudomonadati</taxon>
        <taxon>Pseudomonadota</taxon>
        <taxon>Betaproteobacteria</taxon>
        <taxon>Neisseriales</taxon>
        <taxon>Chitinibacteraceae</taxon>
        <taxon>Deefgea</taxon>
    </lineage>
</organism>
<dbReference type="AlphaFoldDB" id="A0A6M8SRY6"/>
<reference evidence="3 4" key="1">
    <citation type="submission" date="2020-05" db="EMBL/GenBank/DDBJ databases">
        <title>Complete genome sequence of Deefgea sp. D17.</title>
        <authorList>
            <person name="Bae J.-W."/>
            <person name="Han J.E."/>
        </authorList>
    </citation>
    <scope>NUCLEOTIDE SEQUENCE [LARGE SCALE GENOMIC DNA]</scope>
    <source>
        <strain evidence="3 4">D17</strain>
    </source>
</reference>
<sequence>MRIYYSLTSLLLLFFIASFSALALATPPRVVSLGGPLTEIIYALNAEQHLVAVDQSSVYPAAANQLPKVGYYRQFSVEGILASKADMVLATDQAGPPQALAQLRKMGIKVIILPGQANLSALSQRIRGVATALNQPQQGEQLANKISQEVKALQPTARTITSTSSALMLMSRSGEPEGAGKNTSADAMMQLAGLHNVLAQQQGYKPLSREGMAALRPDVIITTTSTLSSMGGMAGLLARPGLAQSPAAKNKRVIVMDDLLLLGFGPRLPEALRQLINTAKY</sequence>